<dbReference type="OrthoDB" id="8249012at2759"/>
<dbReference type="Gene3D" id="2.60.120.330">
    <property type="entry name" value="B-lactam Antibiotic, Isopenicillin N Synthase, Chain"/>
    <property type="match status" value="2"/>
</dbReference>
<dbReference type="InterPro" id="IPR010856">
    <property type="entry name" value="Gig2-like"/>
</dbReference>
<dbReference type="InterPro" id="IPR027443">
    <property type="entry name" value="IPNS-like_sf"/>
</dbReference>
<dbReference type="AlphaFoldDB" id="A0A420YKA0"/>
<dbReference type="STRING" id="177199.A0A420YKA0"/>
<proteinExistence type="predicted"/>
<gene>
    <name evidence="2" type="ORF">DL546_007490</name>
</gene>
<keyword evidence="3" id="KW-1185">Reference proteome</keyword>
<evidence type="ECO:0008006" key="4">
    <source>
        <dbReference type="Google" id="ProtNLM"/>
    </source>
</evidence>
<dbReference type="Pfam" id="PF07350">
    <property type="entry name" value="Gig2-like"/>
    <property type="match status" value="1"/>
</dbReference>
<name>A0A420YKA0_9PEZI</name>
<organism evidence="2 3">
    <name type="scientific">Coniochaeta pulveracea</name>
    <dbReference type="NCBI Taxonomy" id="177199"/>
    <lineage>
        <taxon>Eukaryota</taxon>
        <taxon>Fungi</taxon>
        <taxon>Dikarya</taxon>
        <taxon>Ascomycota</taxon>
        <taxon>Pezizomycotina</taxon>
        <taxon>Sordariomycetes</taxon>
        <taxon>Sordariomycetidae</taxon>
        <taxon>Coniochaetales</taxon>
        <taxon>Coniochaetaceae</taxon>
        <taxon>Coniochaeta</taxon>
    </lineage>
</organism>
<reference evidence="2 3" key="1">
    <citation type="submission" date="2018-08" db="EMBL/GenBank/DDBJ databases">
        <title>Draft genome of the lignicolous fungus Coniochaeta pulveracea.</title>
        <authorList>
            <person name="Borstlap C.J."/>
            <person name="De Witt R.N."/>
            <person name="Botha A."/>
            <person name="Volschenk H."/>
        </authorList>
    </citation>
    <scope>NUCLEOTIDE SEQUENCE [LARGE SCALE GENOMIC DNA]</scope>
    <source>
        <strain evidence="2 3">CAB683</strain>
    </source>
</reference>
<evidence type="ECO:0000256" key="1">
    <source>
        <dbReference type="SAM" id="MobiDB-lite"/>
    </source>
</evidence>
<evidence type="ECO:0000313" key="2">
    <source>
        <dbReference type="EMBL" id="RKU48292.1"/>
    </source>
</evidence>
<feature type="region of interest" description="Disordered" evidence="1">
    <location>
        <begin position="365"/>
        <end position="393"/>
    </location>
</feature>
<dbReference type="PANTHER" id="PTHR30613">
    <property type="entry name" value="UNCHARACTERIZED PROTEIN YBIU-RELATED"/>
    <property type="match status" value="1"/>
</dbReference>
<dbReference type="PANTHER" id="PTHR30613:SF1">
    <property type="entry name" value="DUF1479 DOMAIN PROTEIN (AFU_ORTHOLOGUE AFUA_5G09280)"/>
    <property type="match status" value="1"/>
</dbReference>
<comment type="caution">
    <text evidence="2">The sequence shown here is derived from an EMBL/GenBank/DDBJ whole genome shotgun (WGS) entry which is preliminary data.</text>
</comment>
<dbReference type="EMBL" id="QVQW01000005">
    <property type="protein sequence ID" value="RKU48292.1"/>
    <property type="molecule type" value="Genomic_DNA"/>
</dbReference>
<dbReference type="Proteomes" id="UP000275385">
    <property type="component" value="Unassembled WGS sequence"/>
</dbReference>
<accession>A0A420YKA0</accession>
<dbReference type="SUPFAM" id="SSF51197">
    <property type="entry name" value="Clavaminate synthase-like"/>
    <property type="match status" value="1"/>
</dbReference>
<protein>
    <recommendedName>
        <fullName evidence="4">DUF1479 domain protein</fullName>
    </recommendedName>
</protein>
<evidence type="ECO:0000313" key="3">
    <source>
        <dbReference type="Proteomes" id="UP000275385"/>
    </source>
</evidence>
<sequence>MSLVTSVQREPIALQPRFGEIKRRIMASNPSALVDAWQRLLRELKNELEIVAASASSELIPSIQFEDISSPFAGPLREEFSHKLRHRGVAVIRGVITMEMSQEWREDVVEYLAVNPRTQVSTAHHIDQRHHLYELFWSPTQIQARAHPNVLAAQKFAMSHWDCHPHTPSTASASTSLVSTSFPISYADRILVQNSAPSALATAISHVDNGSVERWETDGYGRAGTYKRIFAGDWEEHDPWDATARANAAPDLYGGLGRCSIFRMFQGWLGLGGSDPNHQTSILHGALPSYTQEINDVLHPHLDLSNSLISTPPLNPGDYLIWHPDTIHSVSGGNSTMLYLPAVPLTQTNALYLARQRKAFLLGHPGPDFGGGGSRGSGESDHVGRPGVQEVSDAGDDEALRAMGLLPFDEDDAETEGEKSVLNMVNGILFPDRFGMV</sequence>